<dbReference type="Proteomes" id="UP000029964">
    <property type="component" value="Unassembled WGS sequence"/>
</dbReference>
<organism evidence="3 4">
    <name type="scientific">Hapsidospora chrysogenum (strain ATCC 11550 / CBS 779.69 / DSM 880 / IAM 14645 / JCM 23072 / IMI 49137)</name>
    <name type="common">Acremonium chrysogenum</name>
    <dbReference type="NCBI Taxonomy" id="857340"/>
    <lineage>
        <taxon>Eukaryota</taxon>
        <taxon>Fungi</taxon>
        <taxon>Dikarya</taxon>
        <taxon>Ascomycota</taxon>
        <taxon>Pezizomycotina</taxon>
        <taxon>Sordariomycetes</taxon>
        <taxon>Hypocreomycetidae</taxon>
        <taxon>Hypocreales</taxon>
        <taxon>Bionectriaceae</taxon>
        <taxon>Hapsidospora</taxon>
    </lineage>
</organism>
<gene>
    <name evidence="3" type="ORF">ACRE_043810</name>
</gene>
<name>A0A086T609_HAPC1</name>
<dbReference type="PANTHER" id="PTHR12832">
    <property type="entry name" value="TESTIS-SPECIFIC PROTEIN PBS13 T-COMPLEX 11"/>
    <property type="match status" value="1"/>
</dbReference>
<feature type="region of interest" description="Disordered" evidence="2">
    <location>
        <begin position="1"/>
        <end position="75"/>
    </location>
</feature>
<keyword evidence="4" id="KW-1185">Reference proteome</keyword>
<dbReference type="EMBL" id="JPKY01000042">
    <property type="protein sequence ID" value="KFH44791.1"/>
    <property type="molecule type" value="Genomic_DNA"/>
</dbReference>
<dbReference type="PANTHER" id="PTHR12832:SF11">
    <property type="entry name" value="LD23868P"/>
    <property type="match status" value="1"/>
</dbReference>
<dbReference type="Pfam" id="PF05794">
    <property type="entry name" value="Tcp11"/>
    <property type="match status" value="1"/>
</dbReference>
<evidence type="ECO:0000313" key="4">
    <source>
        <dbReference type="Proteomes" id="UP000029964"/>
    </source>
</evidence>
<comment type="similarity">
    <text evidence="1">Belongs to the TCP11 family.</text>
</comment>
<proteinExistence type="inferred from homology"/>
<dbReference type="HOGENOM" id="CLU_016970_0_0_1"/>
<reference evidence="4" key="1">
    <citation type="journal article" date="2014" name="Genome Announc.">
        <title>Genome sequence and annotation of Acremonium chrysogenum, producer of the beta-lactam antibiotic cephalosporin C.</title>
        <authorList>
            <person name="Terfehr D."/>
            <person name="Dahlmann T.A."/>
            <person name="Specht T."/>
            <person name="Zadra I."/>
            <person name="Kuernsteiner H."/>
            <person name="Kueck U."/>
        </authorList>
    </citation>
    <scope>NUCLEOTIDE SEQUENCE [LARGE SCALE GENOMIC DNA]</scope>
    <source>
        <strain evidence="4">ATCC 11550 / CBS 779.69 / DSM 880 / IAM 14645 / JCM 23072 / IMI 49137</strain>
    </source>
</reference>
<evidence type="ECO:0000313" key="3">
    <source>
        <dbReference type="EMBL" id="KFH44791.1"/>
    </source>
</evidence>
<sequence length="603" mass="68066">MGPEQDTGGPVERSRRNTVSGDPETMQETEAQRQPPAEEEPDSSPRKPTVSQKSPRSAHSHPPRRVPLDPPITKSTLSELDVTKIIHNSKLRHDINFDPDLHFRPNVEGDKGRRKQERSDSFWRTLRDQLTQFVVDRDEFYAHCGNGDDWCLPVLLKTVKEILETLVPQRDREFLDEGLNVDLLMQQFHRGVLDLEKLAEWLSGVLKSHCAPMRDEEVDTMVNLIQTGNRDNDLDKLVLGMRELLSVLEHMKLDVANHQIRCLRPVLIQDTVHFEQRCFYKKLHYGRMSVDGSVSWYQKAKERYSANPPRSFGEMSVLFEGMSRLVLPSSAGSRIPETFQLDHERLLKLRADMLDTINLDICMRLYHDLERVARYSSSASAHFTCPQDDEGSKVSSHTLSTDLNLGAPAVGSRPSSLAFSSAGSDASSPRSSLGMPAYVAPDQTETKAKAQNLYNSLVALLYTAPQAADQIARWRAIAPSMAVQIFRYTEAPTGMLAIFEAKLVSSLCQFDTQVYQEAEQALHQRLMEELSRRVQEFKGLSGVSLYSSASEKRILPGSSKPRDFFDCLLDGQEDGALDDMATRLAQVGILHWRVWAGLAYLDR</sequence>
<evidence type="ECO:0000256" key="2">
    <source>
        <dbReference type="SAM" id="MobiDB-lite"/>
    </source>
</evidence>
<accession>A0A086T609</accession>
<dbReference type="GO" id="GO:0010737">
    <property type="term" value="P:protein kinase A signaling"/>
    <property type="evidence" value="ECO:0007669"/>
    <property type="project" value="TreeGrafter"/>
</dbReference>
<dbReference type="InterPro" id="IPR008862">
    <property type="entry name" value="Tcp11"/>
</dbReference>
<feature type="region of interest" description="Disordered" evidence="2">
    <location>
        <begin position="97"/>
        <end position="119"/>
    </location>
</feature>
<dbReference type="OrthoDB" id="276323at2759"/>
<evidence type="ECO:0000256" key="1">
    <source>
        <dbReference type="ARBA" id="ARBA00010954"/>
    </source>
</evidence>
<comment type="caution">
    <text evidence="3">The sequence shown here is derived from an EMBL/GenBank/DDBJ whole genome shotgun (WGS) entry which is preliminary data.</text>
</comment>
<dbReference type="AlphaFoldDB" id="A0A086T609"/>
<protein>
    <submittedName>
        <fullName evidence="3">Uncharacterized protein</fullName>
    </submittedName>
</protein>